<evidence type="ECO:0000313" key="1">
    <source>
        <dbReference type="EMBL" id="MCX2696154.1"/>
    </source>
</evidence>
<dbReference type="EMBL" id="JAPHAV010000001">
    <property type="protein sequence ID" value="MCX2696154.1"/>
    <property type="molecule type" value="Genomic_DNA"/>
</dbReference>
<evidence type="ECO:0000313" key="2">
    <source>
        <dbReference type="Proteomes" id="UP001301216"/>
    </source>
</evidence>
<protein>
    <submittedName>
        <fullName evidence="1">Uncharacterized protein</fullName>
    </submittedName>
</protein>
<keyword evidence="2" id="KW-1185">Reference proteome</keyword>
<dbReference type="RefSeq" id="WP_265983397.1">
    <property type="nucleotide sequence ID" value="NZ_JAPHAV010000001.1"/>
</dbReference>
<dbReference type="Proteomes" id="UP001301216">
    <property type="component" value="Unassembled WGS sequence"/>
</dbReference>
<organism evidence="1 2">
    <name type="scientific">Ochrobactrum chromiisoli</name>
    <dbReference type="NCBI Taxonomy" id="2993941"/>
    <lineage>
        <taxon>Bacteria</taxon>
        <taxon>Pseudomonadati</taxon>
        <taxon>Pseudomonadota</taxon>
        <taxon>Alphaproteobacteria</taxon>
        <taxon>Hyphomicrobiales</taxon>
        <taxon>Brucellaceae</taxon>
        <taxon>Brucella/Ochrobactrum group</taxon>
        <taxon>Ochrobactrum</taxon>
    </lineage>
</organism>
<gene>
    <name evidence="1" type="ORF">OPR82_05105</name>
</gene>
<proteinExistence type="predicted"/>
<name>A0ABT3QKL2_9HYPH</name>
<sequence>MPRTPAPAGGEALSDRDKIFDNEEKISELHRLAIATDEIMQAFLTEFRAYRQINVKGQELAYEPLSDMLEVIDINIANIRCSSREVRKAFYG</sequence>
<comment type="caution">
    <text evidence="1">The sequence shown here is derived from an EMBL/GenBank/DDBJ whole genome shotgun (WGS) entry which is preliminary data.</text>
</comment>
<reference evidence="1 2" key="1">
    <citation type="submission" date="2022-11" db="EMBL/GenBank/DDBJ databases">
        <title>Brucella sp. YY2X, whole genome shotgun sequencing project.</title>
        <authorList>
            <person name="Yang Y."/>
        </authorList>
    </citation>
    <scope>NUCLEOTIDE SEQUENCE [LARGE SCALE GENOMIC DNA]</scope>
    <source>
        <strain evidence="1 2">YY2X</strain>
    </source>
</reference>
<accession>A0ABT3QKL2</accession>